<sequence length="61" mass="7403">MIHLELTQEEKEMLIDILENDLSDLRMEITDTDSLDFREMLKKQKEVLKKVLETLRQARER</sequence>
<comment type="caution">
    <text evidence="2">The sequence shown here is derived from an EMBL/GenBank/DDBJ whole genome shotgun (WGS) entry which is preliminary data.</text>
</comment>
<name>A0A0G0Y778_9BACT</name>
<evidence type="ECO:0000313" key="3">
    <source>
        <dbReference type="Proteomes" id="UP000034746"/>
    </source>
</evidence>
<accession>A0A0G0Y778</accession>
<organism evidence="2 3">
    <name type="scientific">Candidatus Uhrbacteria bacterium GW2011_GWF2_41_16</name>
    <dbReference type="NCBI Taxonomy" id="1618997"/>
    <lineage>
        <taxon>Bacteria</taxon>
        <taxon>Candidatus Uhriibacteriota</taxon>
    </lineage>
</organism>
<dbReference type="Proteomes" id="UP000034746">
    <property type="component" value="Unassembled WGS sequence"/>
</dbReference>
<keyword evidence="1" id="KW-0175">Coiled coil</keyword>
<evidence type="ECO:0000313" key="2">
    <source>
        <dbReference type="EMBL" id="KKR96167.1"/>
    </source>
</evidence>
<gene>
    <name evidence="2" type="ORF">UU48_C0035G0005</name>
</gene>
<dbReference type="EMBL" id="LCAU01000035">
    <property type="protein sequence ID" value="KKR96167.1"/>
    <property type="molecule type" value="Genomic_DNA"/>
</dbReference>
<feature type="coiled-coil region" evidence="1">
    <location>
        <begin position="8"/>
        <end position="61"/>
    </location>
</feature>
<protein>
    <submittedName>
        <fullName evidence="2">Uncharacterized protein</fullName>
    </submittedName>
</protein>
<evidence type="ECO:0000256" key="1">
    <source>
        <dbReference type="SAM" id="Coils"/>
    </source>
</evidence>
<reference evidence="2 3" key="1">
    <citation type="journal article" date="2015" name="Nature">
        <title>rRNA introns, odd ribosomes, and small enigmatic genomes across a large radiation of phyla.</title>
        <authorList>
            <person name="Brown C.T."/>
            <person name="Hug L.A."/>
            <person name="Thomas B.C."/>
            <person name="Sharon I."/>
            <person name="Castelle C.J."/>
            <person name="Singh A."/>
            <person name="Wilkins M.J."/>
            <person name="Williams K.H."/>
            <person name="Banfield J.F."/>
        </authorList>
    </citation>
    <scope>NUCLEOTIDE SEQUENCE [LARGE SCALE GENOMIC DNA]</scope>
</reference>
<dbReference type="AlphaFoldDB" id="A0A0G0Y778"/>
<proteinExistence type="predicted"/>